<proteinExistence type="predicted"/>
<feature type="transmembrane region" description="Helical" evidence="2">
    <location>
        <begin position="21"/>
        <end position="41"/>
    </location>
</feature>
<protein>
    <recommendedName>
        <fullName evidence="3">DUF1616 domain-containing protein</fullName>
    </recommendedName>
</protein>
<dbReference type="PATRIC" id="fig|1227490.4.peg.2103"/>
<keyword evidence="2" id="KW-0812">Transmembrane</keyword>
<dbReference type="Proteomes" id="UP000011560">
    <property type="component" value="Unassembled WGS sequence"/>
</dbReference>
<dbReference type="EMBL" id="AOIQ01000016">
    <property type="protein sequence ID" value="ELZ09956.1"/>
    <property type="molecule type" value="Genomic_DNA"/>
</dbReference>
<evidence type="ECO:0000256" key="2">
    <source>
        <dbReference type="SAM" id="Phobius"/>
    </source>
</evidence>
<dbReference type="STRING" id="1227490.C479_10295"/>
<accession>M0BGD4</accession>
<keyword evidence="5" id="KW-1185">Reference proteome</keyword>
<dbReference type="Pfam" id="PF07760">
    <property type="entry name" value="DUF1616"/>
    <property type="match status" value="1"/>
</dbReference>
<sequence>MDVRTLRLMVPRPIRELPADLAAVVVLVLAADVAALAPLIRETPLRIPLGLALVLFLPGYTFVAALFPEAGESPTGDGVAPDADSTAADTDRDAENAGSDGTAEESDAGRSLLSTPPTVRGIDGIERVALSFGLSIAIVPLLGLVLNFTPWGIRLVPIVLTVTGFTIGATVVAAVRRWDLPPEERFRVPYRQWVDAAATELFEPETRVDTALNVALALSVVLAVGAVGFAILVPPQGEQFSAIYYLTEDEDGELVADGYPSELVRGESATLVVGVDNHEHERTEYTVVLVEQRVEFVNGSTGEPVTRSTGNSSANATAVVADQRELNRFQTTLSHNESWHHEHEVTPTFTGENVRIVWLLFPGGDAPAEPSMADTEYAVHLWLDVAEANESGE</sequence>
<feature type="transmembrane region" description="Helical" evidence="2">
    <location>
        <begin position="211"/>
        <end position="233"/>
    </location>
</feature>
<feature type="transmembrane region" description="Helical" evidence="2">
    <location>
        <begin position="155"/>
        <end position="175"/>
    </location>
</feature>
<evidence type="ECO:0000313" key="4">
    <source>
        <dbReference type="EMBL" id="ELZ09956.1"/>
    </source>
</evidence>
<keyword evidence="2" id="KW-0472">Membrane</keyword>
<reference evidence="4 5" key="1">
    <citation type="journal article" date="2014" name="PLoS Genet.">
        <title>Phylogenetically driven sequencing of extremely halophilic archaea reveals strategies for static and dynamic osmo-response.</title>
        <authorList>
            <person name="Becker E.A."/>
            <person name="Seitzer P.M."/>
            <person name="Tritt A."/>
            <person name="Larsen D."/>
            <person name="Krusor M."/>
            <person name="Yao A.I."/>
            <person name="Wu D."/>
            <person name="Madern D."/>
            <person name="Eisen J.A."/>
            <person name="Darling A.E."/>
            <person name="Facciotti M.T."/>
        </authorList>
    </citation>
    <scope>NUCLEOTIDE SEQUENCE [LARGE SCALE GENOMIC DNA]</scope>
    <source>
        <strain evidence="4 5">JCM 14624</strain>
    </source>
</reference>
<evidence type="ECO:0000313" key="5">
    <source>
        <dbReference type="Proteomes" id="UP000011560"/>
    </source>
</evidence>
<gene>
    <name evidence="4" type="ORF">C479_10295</name>
</gene>
<organism evidence="4 5">
    <name type="scientific">Halovivax asiaticus JCM 14624</name>
    <dbReference type="NCBI Taxonomy" id="1227490"/>
    <lineage>
        <taxon>Archaea</taxon>
        <taxon>Methanobacteriati</taxon>
        <taxon>Methanobacteriota</taxon>
        <taxon>Stenosarchaea group</taxon>
        <taxon>Halobacteria</taxon>
        <taxon>Halobacteriales</taxon>
        <taxon>Natrialbaceae</taxon>
        <taxon>Halovivax</taxon>
    </lineage>
</organism>
<dbReference type="InterPro" id="IPR011674">
    <property type="entry name" value="DUF1616"/>
</dbReference>
<feature type="region of interest" description="Disordered" evidence="1">
    <location>
        <begin position="72"/>
        <end position="115"/>
    </location>
</feature>
<evidence type="ECO:0000256" key="1">
    <source>
        <dbReference type="SAM" id="MobiDB-lite"/>
    </source>
</evidence>
<keyword evidence="2" id="KW-1133">Transmembrane helix</keyword>
<name>M0BGD4_9EURY</name>
<comment type="caution">
    <text evidence="4">The sequence shown here is derived from an EMBL/GenBank/DDBJ whole genome shotgun (WGS) entry which is preliminary data.</text>
</comment>
<feature type="transmembrane region" description="Helical" evidence="2">
    <location>
        <begin position="128"/>
        <end position="149"/>
    </location>
</feature>
<feature type="transmembrane region" description="Helical" evidence="2">
    <location>
        <begin position="47"/>
        <end position="67"/>
    </location>
</feature>
<dbReference type="AlphaFoldDB" id="M0BGD4"/>
<dbReference type="RefSeq" id="WP_007701865.1">
    <property type="nucleotide sequence ID" value="NZ_AOIQ01000016.1"/>
</dbReference>
<evidence type="ECO:0000259" key="3">
    <source>
        <dbReference type="Pfam" id="PF07760"/>
    </source>
</evidence>
<feature type="domain" description="DUF1616" evidence="3">
    <location>
        <begin position="24"/>
        <end position="384"/>
    </location>
</feature>